<organism evidence="3 4">
    <name type="scientific">Stieleria neptunia</name>
    <dbReference type="NCBI Taxonomy" id="2527979"/>
    <lineage>
        <taxon>Bacteria</taxon>
        <taxon>Pseudomonadati</taxon>
        <taxon>Planctomycetota</taxon>
        <taxon>Planctomycetia</taxon>
        <taxon>Pirellulales</taxon>
        <taxon>Pirellulaceae</taxon>
        <taxon>Stieleria</taxon>
    </lineage>
</organism>
<evidence type="ECO:0000313" key="3">
    <source>
        <dbReference type="EMBL" id="QDV40921.1"/>
    </source>
</evidence>
<evidence type="ECO:0000256" key="2">
    <source>
        <dbReference type="SAM" id="SignalP"/>
    </source>
</evidence>
<accession>A0A518HJB4</accession>
<name>A0A518HJB4_9BACT</name>
<feature type="signal peptide" evidence="2">
    <location>
        <begin position="1"/>
        <end position="28"/>
    </location>
</feature>
<protein>
    <submittedName>
        <fullName evidence="3">Uncharacterized protein</fullName>
    </submittedName>
</protein>
<feature type="chain" id="PRO_5021732435" evidence="2">
    <location>
        <begin position="29"/>
        <end position="353"/>
    </location>
</feature>
<dbReference type="EMBL" id="CP037423">
    <property type="protein sequence ID" value="QDV40921.1"/>
    <property type="molecule type" value="Genomic_DNA"/>
</dbReference>
<feature type="region of interest" description="Disordered" evidence="1">
    <location>
        <begin position="334"/>
        <end position="353"/>
    </location>
</feature>
<sequence precursor="true">MWNQSKLTLIAMLTLFTAQCVSFSTTRADQPLETLNQDWEVTIWRICYKAGGEDPEVIGHQDHTFTVSASDETDAIELAADQCEALPAMICAFSASCCGYAAGEECDGYEPDPNPVDPEMSIKARQGGIEDESEPRLYEVRGIGKKTNAVVVGYSTDSLDHAWLRFRKGAARQNGLIAGSLKVRDVRRWVYVSRVFVKSRFKKKVYSEEAYCVGDSVEKAQQAAERLAIELELHLMHKGHTVLETRHTDPAKKYNSFQNTCGPPFRGTAKCKVRTDLGIRNVKVVRLGHNQLLADYAAATALLELADAYGGCIEGTAPVVPKLNVVVPGCSSCSGGSDAAKGPDQKEEVAEAQ</sequence>
<dbReference type="Proteomes" id="UP000319004">
    <property type="component" value="Chromosome"/>
</dbReference>
<evidence type="ECO:0000256" key="1">
    <source>
        <dbReference type="SAM" id="MobiDB-lite"/>
    </source>
</evidence>
<feature type="compositionally biased region" description="Basic and acidic residues" evidence="1">
    <location>
        <begin position="341"/>
        <end position="353"/>
    </location>
</feature>
<evidence type="ECO:0000313" key="4">
    <source>
        <dbReference type="Proteomes" id="UP000319004"/>
    </source>
</evidence>
<dbReference type="AlphaFoldDB" id="A0A518HJB4"/>
<proteinExistence type="predicted"/>
<keyword evidence="2" id="KW-0732">Signal</keyword>
<reference evidence="3 4" key="1">
    <citation type="submission" date="2019-03" db="EMBL/GenBank/DDBJ databases">
        <title>Deep-cultivation of Planctomycetes and their phenomic and genomic characterization uncovers novel biology.</title>
        <authorList>
            <person name="Wiegand S."/>
            <person name="Jogler M."/>
            <person name="Boedeker C."/>
            <person name="Pinto D."/>
            <person name="Vollmers J."/>
            <person name="Rivas-Marin E."/>
            <person name="Kohn T."/>
            <person name="Peeters S.H."/>
            <person name="Heuer A."/>
            <person name="Rast P."/>
            <person name="Oberbeckmann S."/>
            <person name="Bunk B."/>
            <person name="Jeske O."/>
            <person name="Meyerdierks A."/>
            <person name="Storesund J.E."/>
            <person name="Kallscheuer N."/>
            <person name="Luecker S."/>
            <person name="Lage O.M."/>
            <person name="Pohl T."/>
            <person name="Merkel B.J."/>
            <person name="Hornburger P."/>
            <person name="Mueller R.-W."/>
            <person name="Bruemmer F."/>
            <person name="Labrenz M."/>
            <person name="Spormann A.M."/>
            <person name="Op den Camp H."/>
            <person name="Overmann J."/>
            <person name="Amann R."/>
            <person name="Jetten M.S.M."/>
            <person name="Mascher T."/>
            <person name="Medema M.H."/>
            <person name="Devos D.P."/>
            <person name="Kaster A.-K."/>
            <person name="Ovreas L."/>
            <person name="Rohde M."/>
            <person name="Galperin M.Y."/>
            <person name="Jogler C."/>
        </authorList>
    </citation>
    <scope>NUCLEOTIDE SEQUENCE [LARGE SCALE GENOMIC DNA]</scope>
    <source>
        <strain evidence="3 4">Enr13</strain>
    </source>
</reference>
<dbReference type="RefSeq" id="WP_145384717.1">
    <property type="nucleotide sequence ID" value="NZ_CP037423.1"/>
</dbReference>
<keyword evidence="4" id="KW-1185">Reference proteome</keyword>
<dbReference type="KEGG" id="snep:Enr13x_07590"/>
<gene>
    <name evidence="3" type="ORF">Enr13x_07590</name>
</gene>